<organism evidence="1 2">
    <name type="scientific">Trichonephila clavata</name>
    <name type="common">Joro spider</name>
    <name type="synonym">Nephila clavata</name>
    <dbReference type="NCBI Taxonomy" id="2740835"/>
    <lineage>
        <taxon>Eukaryota</taxon>
        <taxon>Metazoa</taxon>
        <taxon>Ecdysozoa</taxon>
        <taxon>Arthropoda</taxon>
        <taxon>Chelicerata</taxon>
        <taxon>Arachnida</taxon>
        <taxon>Araneae</taxon>
        <taxon>Araneomorphae</taxon>
        <taxon>Entelegynae</taxon>
        <taxon>Araneoidea</taxon>
        <taxon>Nephilidae</taxon>
        <taxon>Trichonephila</taxon>
    </lineage>
</organism>
<keyword evidence="2" id="KW-1185">Reference proteome</keyword>
<sequence length="101" mass="11554">MRRVHSSHGVSNIYVGRHRCERVRTVDTIDVLQFIQQCSHCCASSTDALRFVQSRRHDSLSLILHRTSTLRSLPATMPIFVSTQFYVCLNPLTLSDKRHAS</sequence>
<proteinExistence type="predicted"/>
<comment type="caution">
    <text evidence="1">The sequence shown here is derived from an EMBL/GenBank/DDBJ whole genome shotgun (WGS) entry which is preliminary data.</text>
</comment>
<evidence type="ECO:0000313" key="2">
    <source>
        <dbReference type="Proteomes" id="UP000887116"/>
    </source>
</evidence>
<dbReference type="AlphaFoldDB" id="A0A8X6KYY9"/>
<protein>
    <submittedName>
        <fullName evidence="1">Uncharacterized protein</fullName>
    </submittedName>
</protein>
<gene>
    <name evidence="1" type="ORF">TNCT_592491</name>
</gene>
<evidence type="ECO:0000313" key="1">
    <source>
        <dbReference type="EMBL" id="GFQ89326.1"/>
    </source>
</evidence>
<accession>A0A8X6KYY9</accession>
<dbReference type="Proteomes" id="UP000887116">
    <property type="component" value="Unassembled WGS sequence"/>
</dbReference>
<name>A0A8X6KYY9_TRICU</name>
<reference evidence="1" key="1">
    <citation type="submission" date="2020-07" db="EMBL/GenBank/DDBJ databases">
        <title>Multicomponent nature underlies the extraordinary mechanical properties of spider dragline silk.</title>
        <authorList>
            <person name="Kono N."/>
            <person name="Nakamura H."/>
            <person name="Mori M."/>
            <person name="Yoshida Y."/>
            <person name="Ohtoshi R."/>
            <person name="Malay A.D."/>
            <person name="Moran D.A.P."/>
            <person name="Tomita M."/>
            <person name="Numata K."/>
            <person name="Arakawa K."/>
        </authorList>
    </citation>
    <scope>NUCLEOTIDE SEQUENCE</scope>
</reference>
<dbReference type="EMBL" id="BMAO01013515">
    <property type="protein sequence ID" value="GFQ89326.1"/>
    <property type="molecule type" value="Genomic_DNA"/>
</dbReference>